<dbReference type="InterPro" id="IPR023753">
    <property type="entry name" value="FAD/NAD-binding_dom"/>
</dbReference>
<dbReference type="SUPFAM" id="SSF51395">
    <property type="entry name" value="FMN-linked oxidoreductases"/>
    <property type="match status" value="1"/>
</dbReference>
<name>A0ABZ2BS82_9RHOB</name>
<evidence type="ECO:0000256" key="3">
    <source>
        <dbReference type="ARBA" id="ARBA00011048"/>
    </source>
</evidence>
<dbReference type="RefSeq" id="WP_222869659.1">
    <property type="nucleotide sequence ID" value="NZ_CP143423.1"/>
</dbReference>
<keyword evidence="13" id="KW-1185">Reference proteome</keyword>
<feature type="domain" description="NADH:flavin oxidoreductase/NADH oxidase N-terminal" evidence="10">
    <location>
        <begin position="20"/>
        <end position="348"/>
    </location>
</feature>
<dbReference type="GO" id="GO:0050470">
    <property type="term" value="F:trimethylamine dehydrogenase activity"/>
    <property type="evidence" value="ECO:0007669"/>
    <property type="project" value="UniProtKB-EC"/>
</dbReference>
<evidence type="ECO:0000256" key="7">
    <source>
        <dbReference type="ARBA" id="ARBA00023002"/>
    </source>
</evidence>
<dbReference type="Pfam" id="PF00724">
    <property type="entry name" value="Oxidored_FMN"/>
    <property type="match status" value="1"/>
</dbReference>
<dbReference type="CDD" id="cd02929">
    <property type="entry name" value="TMADH_HD_FMN"/>
    <property type="match status" value="1"/>
</dbReference>
<dbReference type="EMBL" id="CP143423">
    <property type="protein sequence ID" value="WVX48300.1"/>
    <property type="molecule type" value="Genomic_DNA"/>
</dbReference>
<comment type="cofactor">
    <cofactor evidence="1">
        <name>FMN</name>
        <dbReference type="ChEBI" id="CHEBI:58210"/>
    </cofactor>
</comment>
<evidence type="ECO:0000256" key="4">
    <source>
        <dbReference type="ARBA" id="ARBA00022630"/>
    </source>
</evidence>
<sequence>MTKHDAGIKPTGRNPRYDILFEPVQIGPVRTKNRFYQVPHCNGMGHAYPSSMAAMRGMKAEGGWGVVCTEQVEIHHTSELTPVIEGRLWDDRDIPVMAKMCDQIHEHGALAGIEPCYDGLATPNRYSREIPMGPSARPVSYLEPVQGRAMDKADIRNVRRWYVDAAKRAQKAGFDIVYVYAGHDLNILSHFLSRRWNNRGDEYGGSLENRVRLLREVLSDTKDAVGDTCGIALRFGVDELMGAEGLSHQGEGRDVVEMLAEYPDLWDVNVSDWDNDSMTSRFAQSGFQDSYVSFVKKVTSKPVLGVGRYTSPDAMVSLLRTGALDLIGAARPSIADPFLPNKVEEGRIEDIRECIGCNICVSADFHMVPLRCTQNPTMGEEWRKGWHPEKIAKAHADESVLVVGGGPSGLEAARALGQRGYAVTLAEAGTVLGGRVAREGALPGLGEWRRVIDYRQYQISQMANVHTYLESALSAPDLLEFGADHIVIASGAKWTSDGVGRENYAPIPMEDGAHVMTPDDIMDGKSAKGPVVIFDDDHYYMGGVIAELLRDQGLDVTIVTPAADVSHWTHNTLEQGRIQSKLMKMGVKIVPLHNVAAVKVDLVTLECGYTEAEHHIACATFIPVTMRQPVDTLYNEAELLLAGKDDAPTLTRIGDCFGPGTIAAAVYAGHRYARALGEEITDDVPFRRELPHLATE</sequence>
<evidence type="ECO:0000259" key="11">
    <source>
        <dbReference type="Pfam" id="PF07992"/>
    </source>
</evidence>
<dbReference type="SUPFAM" id="SSF51905">
    <property type="entry name" value="FAD/NAD(P)-binding domain"/>
    <property type="match status" value="1"/>
</dbReference>
<evidence type="ECO:0000259" key="10">
    <source>
        <dbReference type="Pfam" id="PF00724"/>
    </source>
</evidence>
<dbReference type="Pfam" id="PF07992">
    <property type="entry name" value="Pyr_redox_2"/>
    <property type="match status" value="1"/>
</dbReference>
<accession>A0ABZ2BS82</accession>
<evidence type="ECO:0000256" key="1">
    <source>
        <dbReference type="ARBA" id="ARBA00001917"/>
    </source>
</evidence>
<evidence type="ECO:0000313" key="12">
    <source>
        <dbReference type="EMBL" id="WVX48300.1"/>
    </source>
</evidence>
<keyword evidence="4" id="KW-0285">Flavoprotein</keyword>
<keyword evidence="9" id="KW-0411">Iron-sulfur</keyword>
<gene>
    <name evidence="12" type="primary">tmd_1</name>
    <name evidence="12" type="ORF">ROLI_013800</name>
</gene>
<comment type="similarity">
    <text evidence="3">In the N-terminal section; belongs to the NADH:flavin oxidoreductase/NADH oxidase family.</text>
</comment>
<keyword evidence="5" id="KW-0288">FMN</keyword>
<dbReference type="PANTHER" id="PTHR42917:SF2">
    <property type="entry name" value="2,4-DIENOYL-COA REDUCTASE [(2E)-ENOYL-COA-PRODUCING]"/>
    <property type="match status" value="1"/>
</dbReference>
<dbReference type="Gene3D" id="3.20.20.70">
    <property type="entry name" value="Aldolase class I"/>
    <property type="match status" value="1"/>
</dbReference>
<dbReference type="SUPFAM" id="SSF51971">
    <property type="entry name" value="Nucleotide-binding domain"/>
    <property type="match status" value="1"/>
</dbReference>
<keyword evidence="6" id="KW-0479">Metal-binding</keyword>
<evidence type="ECO:0000256" key="8">
    <source>
        <dbReference type="ARBA" id="ARBA00023004"/>
    </source>
</evidence>
<reference evidence="12 13" key="1">
    <citation type="submission" date="2015-07" db="EMBL/GenBank/DDBJ databases">
        <authorList>
            <person name="Voget S."/>
            <person name="Dogs M."/>
            <person name="Brinkhoff T.H."/>
            <person name="Daniel R."/>
        </authorList>
    </citation>
    <scope>NUCLEOTIDE SEQUENCE [LARGE SCALE GENOMIC DNA]</scope>
    <source>
        <strain evidence="12 13">B14</strain>
    </source>
</reference>
<evidence type="ECO:0000256" key="5">
    <source>
        <dbReference type="ARBA" id="ARBA00022643"/>
    </source>
</evidence>
<evidence type="ECO:0000256" key="2">
    <source>
        <dbReference type="ARBA" id="ARBA00001966"/>
    </source>
</evidence>
<proteinExistence type="inferred from homology"/>
<organism evidence="12 13">
    <name type="scientific">Roseobacter fucihabitans</name>
    <dbReference type="NCBI Taxonomy" id="1537242"/>
    <lineage>
        <taxon>Bacteria</taxon>
        <taxon>Pseudomonadati</taxon>
        <taxon>Pseudomonadota</taxon>
        <taxon>Alphaproteobacteria</taxon>
        <taxon>Rhodobacterales</taxon>
        <taxon>Roseobacteraceae</taxon>
        <taxon>Roseobacter</taxon>
    </lineage>
</organism>
<dbReference type="Gene3D" id="3.40.50.720">
    <property type="entry name" value="NAD(P)-binding Rossmann-like Domain"/>
    <property type="match status" value="1"/>
</dbReference>
<protein>
    <submittedName>
        <fullName evidence="12">Trimethylamine dehydrogenase</fullName>
        <ecNumber evidence="12">1.5.8.2</ecNumber>
    </submittedName>
</protein>
<evidence type="ECO:0000256" key="6">
    <source>
        <dbReference type="ARBA" id="ARBA00022723"/>
    </source>
</evidence>
<keyword evidence="7 12" id="KW-0560">Oxidoreductase</keyword>
<evidence type="ECO:0000313" key="13">
    <source>
        <dbReference type="Proteomes" id="UP001318682"/>
    </source>
</evidence>
<dbReference type="Proteomes" id="UP001318682">
    <property type="component" value="Chromosome"/>
</dbReference>
<feature type="domain" description="FAD/NAD(P)-binding" evidence="11">
    <location>
        <begin position="399"/>
        <end position="640"/>
    </location>
</feature>
<dbReference type="EC" id="1.5.8.2" evidence="12"/>
<comment type="cofactor">
    <cofactor evidence="2">
        <name>[4Fe-4S] cluster</name>
        <dbReference type="ChEBI" id="CHEBI:49883"/>
    </cofactor>
</comment>
<evidence type="ECO:0000256" key="9">
    <source>
        <dbReference type="ARBA" id="ARBA00023014"/>
    </source>
</evidence>
<dbReference type="PRINTS" id="PR00368">
    <property type="entry name" value="FADPNR"/>
</dbReference>
<dbReference type="InterPro" id="IPR013785">
    <property type="entry name" value="Aldolase_TIM"/>
</dbReference>
<dbReference type="InterPro" id="IPR001155">
    <property type="entry name" value="OxRdtase_FMN_N"/>
</dbReference>
<dbReference type="PANTHER" id="PTHR42917">
    <property type="entry name" value="2,4-DIENOYL-COA REDUCTASE"/>
    <property type="match status" value="1"/>
</dbReference>
<keyword evidence="8" id="KW-0408">Iron</keyword>
<dbReference type="InterPro" id="IPR036188">
    <property type="entry name" value="FAD/NAD-bd_sf"/>
</dbReference>
<dbReference type="InterPro" id="IPR051793">
    <property type="entry name" value="NADH:flavin_oxidoreductase"/>
</dbReference>
<reference evidence="13" key="2">
    <citation type="submission" date="2024-01" db="EMBL/GenBank/DDBJ databases">
        <title>Roseobacter fucihabitans sp. nov., isolated from the brown alga Fucus spiralis.</title>
        <authorList>
            <person name="Hahnke S."/>
            <person name="Berger M."/>
            <person name="Schlingloff A."/>
            <person name="Athale I."/>
            <person name="Neumann-Schaal M."/>
            <person name="Adenaya A."/>
            <person name="Poehlein A."/>
            <person name="Daniel R."/>
            <person name="Pertersen J."/>
            <person name="Brinkhoff T."/>
        </authorList>
    </citation>
    <scope>NUCLEOTIDE SEQUENCE [LARGE SCALE GENOMIC DNA]</scope>
    <source>
        <strain evidence="13">B14</strain>
    </source>
</reference>
<dbReference type="InterPro" id="IPR037348">
    <property type="entry name" value="TMADH/DMDH_FMN-bd"/>
</dbReference>
<dbReference type="Gene3D" id="3.50.50.60">
    <property type="entry name" value="FAD/NAD(P)-binding domain"/>
    <property type="match status" value="1"/>
</dbReference>